<gene>
    <name evidence="3" type="ORF">Y5S_01024</name>
</gene>
<protein>
    <submittedName>
        <fullName evidence="3">Uncharacterized protein</fullName>
    </submittedName>
</protein>
<feature type="chain" id="PRO_5001910397" evidence="2">
    <location>
        <begin position="21"/>
        <end position="337"/>
    </location>
</feature>
<evidence type="ECO:0000313" key="4">
    <source>
        <dbReference type="Proteomes" id="UP000029444"/>
    </source>
</evidence>
<feature type="region of interest" description="Disordered" evidence="1">
    <location>
        <begin position="125"/>
        <end position="147"/>
    </location>
</feature>
<dbReference type="AlphaFoldDB" id="A0A095UTC5"/>
<reference evidence="3 4" key="1">
    <citation type="submission" date="2012-09" db="EMBL/GenBank/DDBJ databases">
        <title>Genome Sequence of alkane-degrading Bacterium Alcanivorax sp. 19-m-6.</title>
        <authorList>
            <person name="Lai Q."/>
            <person name="Shao Z."/>
        </authorList>
    </citation>
    <scope>NUCLEOTIDE SEQUENCE [LARGE SCALE GENOMIC DNA]</scope>
    <source>
        <strain evidence="3 4">19-m-6</strain>
    </source>
</reference>
<evidence type="ECO:0000313" key="3">
    <source>
        <dbReference type="EMBL" id="KGD65800.1"/>
    </source>
</evidence>
<dbReference type="PATRIC" id="fig|1177154.3.peg.1038"/>
<comment type="caution">
    <text evidence="3">The sequence shown here is derived from an EMBL/GenBank/DDBJ whole genome shotgun (WGS) entry which is preliminary data.</text>
</comment>
<dbReference type="STRING" id="1177154.Y5S_01024"/>
<dbReference type="EMBL" id="ARXV01000003">
    <property type="protein sequence ID" value="KGD65800.1"/>
    <property type="molecule type" value="Genomic_DNA"/>
</dbReference>
<evidence type="ECO:0000256" key="1">
    <source>
        <dbReference type="SAM" id="MobiDB-lite"/>
    </source>
</evidence>
<feature type="compositionally biased region" description="Basic and acidic residues" evidence="1">
    <location>
        <begin position="125"/>
        <end position="145"/>
    </location>
</feature>
<organism evidence="3 4">
    <name type="scientific">Alcanivorax nanhaiticus</name>
    <dbReference type="NCBI Taxonomy" id="1177154"/>
    <lineage>
        <taxon>Bacteria</taxon>
        <taxon>Pseudomonadati</taxon>
        <taxon>Pseudomonadota</taxon>
        <taxon>Gammaproteobacteria</taxon>
        <taxon>Oceanospirillales</taxon>
        <taxon>Alcanivoracaceae</taxon>
        <taxon>Alcanivorax</taxon>
    </lineage>
</organism>
<keyword evidence="4" id="KW-1185">Reference proteome</keyword>
<feature type="signal peptide" evidence="2">
    <location>
        <begin position="1"/>
        <end position="20"/>
    </location>
</feature>
<accession>A0A095UTC5</accession>
<sequence>MFCQQFWLLAGLSLVSGVHAETQQSTDPEPGIITNSPPHPCIHHNGNNGWVDRTHNWMSRTVCGPSRWVDGFFAGPNEIYTEQPGTQLRVIAASRFQEHDGDENEVKVRAKAELPNAEHRLSLMFRNDDDTSDELRNDLDSRPEEVGQNNTGYRAALRWVVDMPERMDIDLDAGVRSELTTFVRARYRWTTPISSLATFRFTEKIYWEDPDGFGANSLFEIDRPFTERSTVRFASEWEKSEEFNEMKRGWYFNQSASVYFRLGAQSGVGASVGFDGFTAPVSAIQTVRTSVRFRRNIWRPWFFYEIEPYVFWPREENYKGISGIVLRLELQAGLPYD</sequence>
<proteinExistence type="predicted"/>
<evidence type="ECO:0000256" key="2">
    <source>
        <dbReference type="SAM" id="SignalP"/>
    </source>
</evidence>
<name>A0A095UTC5_9GAMM</name>
<dbReference type="eggNOG" id="ENOG5032UGD">
    <property type="taxonomic scope" value="Bacteria"/>
</dbReference>
<dbReference type="Proteomes" id="UP000029444">
    <property type="component" value="Unassembled WGS sequence"/>
</dbReference>
<keyword evidence="2" id="KW-0732">Signal</keyword>